<keyword evidence="7" id="KW-0044">Antibiotic</keyword>
<keyword evidence="8" id="KW-0732">Signal</keyword>
<dbReference type="Proteomes" id="UP001152888">
    <property type="component" value="Unassembled WGS sequence"/>
</dbReference>
<keyword evidence="6" id="KW-0391">Immunity</keyword>
<evidence type="ECO:0000256" key="6">
    <source>
        <dbReference type="ARBA" id="ARBA00022859"/>
    </source>
</evidence>
<keyword evidence="5" id="KW-0399">Innate immunity</keyword>
<sequence length="168" mass="18009">MKYVAVFIGLCLAVVNGMPLEVAEDEDGEQYYMVPLSRTRRSPQSQTGVSANQQGVTLSHGGNILDRNGHTLDGSAYASKGYHSPGLRPDAFGGQLNYNHDPSRTSAYLGADHVRGFGTDARAGVQHDFYRNKNFNVGAGVGAERHYGGPYGNGPTQLGGFIRATGRF</sequence>
<dbReference type="GO" id="GO:0042742">
    <property type="term" value="P:defense response to bacterium"/>
    <property type="evidence" value="ECO:0007669"/>
    <property type="project" value="UniProtKB-KW"/>
</dbReference>
<dbReference type="EMBL" id="CAKOFQ010007665">
    <property type="protein sequence ID" value="CAH2006012.1"/>
    <property type="molecule type" value="Genomic_DNA"/>
</dbReference>
<evidence type="ECO:0000313" key="10">
    <source>
        <dbReference type="EMBL" id="CAH2006012.1"/>
    </source>
</evidence>
<dbReference type="AlphaFoldDB" id="A0A9P0M1Z0"/>
<dbReference type="GO" id="GO:0045087">
    <property type="term" value="P:innate immune response"/>
    <property type="evidence" value="ECO:0007669"/>
    <property type="project" value="UniProtKB-KW"/>
</dbReference>
<evidence type="ECO:0000256" key="2">
    <source>
        <dbReference type="ARBA" id="ARBA00007550"/>
    </source>
</evidence>
<dbReference type="InterPro" id="IPR005521">
    <property type="entry name" value="Attacin_C"/>
</dbReference>
<gene>
    <name evidence="10" type="ORF">ACAOBT_LOCUS28859</name>
</gene>
<organism evidence="10 11">
    <name type="scientific">Acanthoscelides obtectus</name>
    <name type="common">Bean weevil</name>
    <name type="synonym">Bruchus obtectus</name>
    <dbReference type="NCBI Taxonomy" id="200917"/>
    <lineage>
        <taxon>Eukaryota</taxon>
        <taxon>Metazoa</taxon>
        <taxon>Ecdysozoa</taxon>
        <taxon>Arthropoda</taxon>
        <taxon>Hexapoda</taxon>
        <taxon>Insecta</taxon>
        <taxon>Pterygota</taxon>
        <taxon>Neoptera</taxon>
        <taxon>Endopterygota</taxon>
        <taxon>Coleoptera</taxon>
        <taxon>Polyphaga</taxon>
        <taxon>Cucujiformia</taxon>
        <taxon>Chrysomeloidea</taxon>
        <taxon>Chrysomelidae</taxon>
        <taxon>Bruchinae</taxon>
        <taxon>Bruchini</taxon>
        <taxon>Acanthoscelides</taxon>
    </lineage>
</organism>
<feature type="chain" id="PRO_5040507999" description="Attacin C-terminal domain-containing protein" evidence="8">
    <location>
        <begin position="18"/>
        <end position="168"/>
    </location>
</feature>
<dbReference type="OrthoDB" id="8117451at2759"/>
<evidence type="ECO:0000256" key="1">
    <source>
        <dbReference type="ARBA" id="ARBA00004613"/>
    </source>
</evidence>
<evidence type="ECO:0000256" key="5">
    <source>
        <dbReference type="ARBA" id="ARBA00022588"/>
    </source>
</evidence>
<evidence type="ECO:0000256" key="4">
    <source>
        <dbReference type="ARBA" id="ARBA00022529"/>
    </source>
</evidence>
<comment type="caution">
    <text evidence="10">The sequence shown here is derived from an EMBL/GenBank/DDBJ whole genome shotgun (WGS) entry which is preliminary data.</text>
</comment>
<evidence type="ECO:0000256" key="3">
    <source>
        <dbReference type="ARBA" id="ARBA00022525"/>
    </source>
</evidence>
<dbReference type="Pfam" id="PF03769">
    <property type="entry name" value="Attacin_C"/>
    <property type="match status" value="1"/>
</dbReference>
<proteinExistence type="inferred from homology"/>
<feature type="domain" description="Attacin C-terminal" evidence="9">
    <location>
        <begin position="54"/>
        <end position="163"/>
    </location>
</feature>
<evidence type="ECO:0000259" key="9">
    <source>
        <dbReference type="Pfam" id="PF03769"/>
    </source>
</evidence>
<keyword evidence="3" id="KW-0964">Secreted</keyword>
<protein>
    <recommendedName>
        <fullName evidence="9">Attacin C-terminal domain-containing protein</fullName>
    </recommendedName>
</protein>
<keyword evidence="4" id="KW-0929">Antimicrobial</keyword>
<keyword evidence="11" id="KW-1185">Reference proteome</keyword>
<feature type="signal peptide" evidence="8">
    <location>
        <begin position="1"/>
        <end position="17"/>
    </location>
</feature>
<evidence type="ECO:0000313" key="11">
    <source>
        <dbReference type="Proteomes" id="UP001152888"/>
    </source>
</evidence>
<comment type="subcellular location">
    <subcellularLocation>
        <location evidence="1">Secreted</location>
    </subcellularLocation>
</comment>
<accession>A0A9P0M1Z0</accession>
<evidence type="ECO:0000256" key="8">
    <source>
        <dbReference type="SAM" id="SignalP"/>
    </source>
</evidence>
<dbReference type="GO" id="GO:0005576">
    <property type="term" value="C:extracellular region"/>
    <property type="evidence" value="ECO:0007669"/>
    <property type="project" value="UniProtKB-SubCell"/>
</dbReference>
<evidence type="ECO:0000256" key="7">
    <source>
        <dbReference type="ARBA" id="ARBA00023022"/>
    </source>
</evidence>
<comment type="similarity">
    <text evidence="2">Belongs to the attacin/sarcotoxin-2 family.</text>
</comment>
<name>A0A9P0M1Z0_ACAOB</name>
<reference evidence="10" key="1">
    <citation type="submission" date="2022-03" db="EMBL/GenBank/DDBJ databases">
        <authorList>
            <person name="Sayadi A."/>
        </authorList>
    </citation>
    <scope>NUCLEOTIDE SEQUENCE</scope>
</reference>